<feature type="region of interest" description="Disordered" evidence="1">
    <location>
        <begin position="1"/>
        <end position="52"/>
    </location>
</feature>
<reference evidence="2" key="1">
    <citation type="submission" date="2021-06" db="EMBL/GenBank/DDBJ databases">
        <authorList>
            <person name="Kallberg Y."/>
            <person name="Tangrot J."/>
            <person name="Rosling A."/>
        </authorList>
    </citation>
    <scope>NUCLEOTIDE SEQUENCE</scope>
    <source>
        <strain evidence="2">IN212</strain>
    </source>
</reference>
<comment type="caution">
    <text evidence="2">The sequence shown here is derived from an EMBL/GenBank/DDBJ whole genome shotgun (WGS) entry which is preliminary data.</text>
</comment>
<gene>
    <name evidence="2" type="ORF">RFULGI_LOCUS9204</name>
</gene>
<dbReference type="Proteomes" id="UP000789396">
    <property type="component" value="Unassembled WGS sequence"/>
</dbReference>
<protein>
    <submittedName>
        <fullName evidence="2">3674_t:CDS:1</fullName>
    </submittedName>
</protein>
<feature type="non-terminal residue" evidence="2">
    <location>
        <position position="1"/>
    </location>
</feature>
<dbReference type="AlphaFoldDB" id="A0A9N9EDF0"/>
<organism evidence="2 3">
    <name type="scientific">Racocetra fulgida</name>
    <dbReference type="NCBI Taxonomy" id="60492"/>
    <lineage>
        <taxon>Eukaryota</taxon>
        <taxon>Fungi</taxon>
        <taxon>Fungi incertae sedis</taxon>
        <taxon>Mucoromycota</taxon>
        <taxon>Glomeromycotina</taxon>
        <taxon>Glomeromycetes</taxon>
        <taxon>Diversisporales</taxon>
        <taxon>Gigasporaceae</taxon>
        <taxon>Racocetra</taxon>
    </lineage>
</organism>
<evidence type="ECO:0000313" key="2">
    <source>
        <dbReference type="EMBL" id="CAG8670428.1"/>
    </source>
</evidence>
<name>A0A9N9EDF0_9GLOM</name>
<evidence type="ECO:0000313" key="3">
    <source>
        <dbReference type="Proteomes" id="UP000789396"/>
    </source>
</evidence>
<sequence length="147" mass="16935">MTYATRLLTRKQTQGNDKRKSKKSSRISSKREHTQYKNNTSNKSRSLRSDINDSLHCNKKREDIGFRKVMVADILAIRSNEDEEYALLAYKDWQPVRNLRNATALIEKFWQNQASRTCQLVNATDSSSNIVNAVVDDNLKVVQANND</sequence>
<dbReference type="EMBL" id="CAJVPZ010016048">
    <property type="protein sequence ID" value="CAG8670428.1"/>
    <property type="molecule type" value="Genomic_DNA"/>
</dbReference>
<dbReference type="OrthoDB" id="2385087at2759"/>
<proteinExistence type="predicted"/>
<keyword evidence="3" id="KW-1185">Reference proteome</keyword>
<accession>A0A9N9EDF0</accession>
<evidence type="ECO:0000256" key="1">
    <source>
        <dbReference type="SAM" id="MobiDB-lite"/>
    </source>
</evidence>